<dbReference type="PANTHER" id="PTHR30461:SF23">
    <property type="entry name" value="DNA RECOMBINASE-RELATED"/>
    <property type="match status" value="1"/>
</dbReference>
<dbReference type="EMBL" id="FQVI01000004">
    <property type="protein sequence ID" value="SHE69798.1"/>
    <property type="molecule type" value="Genomic_DNA"/>
</dbReference>
<dbReference type="OrthoDB" id="9769353at2"/>
<feature type="domain" description="Resolvase/invertase-type recombinase catalytic" evidence="2">
    <location>
        <begin position="5"/>
        <end position="153"/>
    </location>
</feature>
<dbReference type="PROSITE" id="PS51736">
    <property type="entry name" value="RECOMBINASES_3"/>
    <property type="match status" value="1"/>
</dbReference>
<keyword evidence="1" id="KW-0175">Coiled coil</keyword>
<dbReference type="InterPro" id="IPR011109">
    <property type="entry name" value="DNA_bind_recombinase_dom"/>
</dbReference>
<dbReference type="PROSITE" id="PS51737">
    <property type="entry name" value="RECOMBINASE_DNA_BIND"/>
    <property type="match status" value="1"/>
</dbReference>
<dbReference type="Gene3D" id="3.90.1750.20">
    <property type="entry name" value="Putative Large Serine Recombinase, Chain B, Domain 2"/>
    <property type="match status" value="1"/>
</dbReference>
<dbReference type="InterPro" id="IPR006119">
    <property type="entry name" value="Resolv_N"/>
</dbReference>
<organism evidence="4 5">
    <name type="scientific">Lactonifactor longoviformis DSM 17459</name>
    <dbReference type="NCBI Taxonomy" id="1122155"/>
    <lineage>
        <taxon>Bacteria</taxon>
        <taxon>Bacillati</taxon>
        <taxon>Bacillota</taxon>
        <taxon>Clostridia</taxon>
        <taxon>Eubacteriales</taxon>
        <taxon>Clostridiaceae</taxon>
        <taxon>Lactonifactor</taxon>
    </lineage>
</organism>
<name>A0A1M4VLJ4_9CLOT</name>
<dbReference type="RefSeq" id="WP_072850060.1">
    <property type="nucleotide sequence ID" value="NZ_FQVI01000004.1"/>
</dbReference>
<keyword evidence="5" id="KW-1185">Reference proteome</keyword>
<dbReference type="Gene3D" id="3.40.50.1390">
    <property type="entry name" value="Resolvase, N-terminal catalytic domain"/>
    <property type="match status" value="1"/>
</dbReference>
<feature type="coiled-coil region" evidence="1">
    <location>
        <begin position="391"/>
        <end position="418"/>
    </location>
</feature>
<dbReference type="Pfam" id="PF07508">
    <property type="entry name" value="Recombinase"/>
    <property type="match status" value="1"/>
</dbReference>
<dbReference type="Pfam" id="PF00239">
    <property type="entry name" value="Resolvase"/>
    <property type="match status" value="1"/>
</dbReference>
<evidence type="ECO:0000256" key="1">
    <source>
        <dbReference type="SAM" id="Coils"/>
    </source>
</evidence>
<dbReference type="CDD" id="cd00338">
    <property type="entry name" value="Ser_Recombinase"/>
    <property type="match status" value="1"/>
</dbReference>
<dbReference type="InterPro" id="IPR038109">
    <property type="entry name" value="DNA_bind_recomb_sf"/>
</dbReference>
<dbReference type="InterPro" id="IPR050639">
    <property type="entry name" value="SSR_resolvase"/>
</dbReference>
<evidence type="ECO:0000259" key="2">
    <source>
        <dbReference type="PROSITE" id="PS51736"/>
    </source>
</evidence>
<dbReference type="AlphaFoldDB" id="A0A1M4VLJ4"/>
<evidence type="ECO:0000313" key="5">
    <source>
        <dbReference type="Proteomes" id="UP000184245"/>
    </source>
</evidence>
<dbReference type="InterPro" id="IPR036162">
    <property type="entry name" value="Resolvase-like_N_sf"/>
</dbReference>
<protein>
    <submittedName>
        <fullName evidence="4">Site-specific DNA recombinase</fullName>
    </submittedName>
</protein>
<proteinExistence type="predicted"/>
<dbReference type="GO" id="GO:0003677">
    <property type="term" value="F:DNA binding"/>
    <property type="evidence" value="ECO:0007669"/>
    <property type="project" value="InterPro"/>
</dbReference>
<dbReference type="STRING" id="1122155.SAMN02745158_01286"/>
<feature type="domain" description="Recombinase" evidence="3">
    <location>
        <begin position="160"/>
        <end position="285"/>
    </location>
</feature>
<accession>A0A1M4VLJ4</accession>
<dbReference type="InterPro" id="IPR025827">
    <property type="entry name" value="Zn_ribbon_recom_dom"/>
</dbReference>
<dbReference type="Proteomes" id="UP000184245">
    <property type="component" value="Unassembled WGS sequence"/>
</dbReference>
<evidence type="ECO:0000259" key="3">
    <source>
        <dbReference type="PROSITE" id="PS51737"/>
    </source>
</evidence>
<sequence>MKKLKVAAYCRVSTEHVDQANSLVSQRRYFSEYIRSHSDWELVGIYYDEGMSGTQTAKREGFKRMIQDAMAGNMDLILTKEVSRFARNTVDTLYYTRKLKEYKIGVIFTIDNIDTREQDGELRLTIMASIAQEESRKTSERVKWGQKRRMEQGVVFGRELLGYEVKDGKLYIIEEEARIVRAIFHKYTNEEKGTYVIARELFEEGFPSKSGLLWSNASILRILKNEKYVGDLCQKKTITPDYLTHKKKYNRGEEEKIYITDHHAPIIHRELWNRTQEALRARTFKAGEQQKHSSRYWCSGKLICGRCGRSFVSRTKKRKDGSLYKAWRCSANAGYGREKTDDLGRKAGCDNQTVSENALLSCMDFAAARVPVSWNSLKEEVLINLRKLKPAEGERMEMERLTRKREALEEKKRKAIDLFLEGMLSREDLRKQTGWYEEKIETVNRQIHTAEEKAGVVSGDFCEVCHYRELLDEMLNIPSARESIYREILEKIIIYDHNTMAVWLKCLPVGFHMKIRTSGRGENYTTKLLEIKLLRKEKKPAGL</sequence>
<gene>
    <name evidence="4" type="ORF">SAMN02745158_01286</name>
</gene>
<dbReference type="SUPFAM" id="SSF53041">
    <property type="entry name" value="Resolvase-like"/>
    <property type="match status" value="1"/>
</dbReference>
<dbReference type="SMART" id="SM00857">
    <property type="entry name" value="Resolvase"/>
    <property type="match status" value="1"/>
</dbReference>
<reference evidence="4 5" key="1">
    <citation type="submission" date="2016-11" db="EMBL/GenBank/DDBJ databases">
        <authorList>
            <person name="Jaros S."/>
            <person name="Januszkiewicz K."/>
            <person name="Wedrychowicz H."/>
        </authorList>
    </citation>
    <scope>NUCLEOTIDE SEQUENCE [LARGE SCALE GENOMIC DNA]</scope>
    <source>
        <strain evidence="4 5">DSM 17459</strain>
    </source>
</reference>
<evidence type="ECO:0000313" key="4">
    <source>
        <dbReference type="EMBL" id="SHE69798.1"/>
    </source>
</evidence>
<dbReference type="GO" id="GO:0000150">
    <property type="term" value="F:DNA strand exchange activity"/>
    <property type="evidence" value="ECO:0007669"/>
    <property type="project" value="InterPro"/>
</dbReference>
<dbReference type="PANTHER" id="PTHR30461">
    <property type="entry name" value="DNA-INVERTASE FROM LAMBDOID PROPHAGE"/>
    <property type="match status" value="1"/>
</dbReference>
<dbReference type="Pfam" id="PF13408">
    <property type="entry name" value="Zn_ribbon_recom"/>
    <property type="match status" value="1"/>
</dbReference>